<dbReference type="SMART" id="SM00530">
    <property type="entry name" value="HTH_XRE"/>
    <property type="match status" value="1"/>
</dbReference>
<organism evidence="2 3">
    <name type="scientific">Kitasatospora setae (strain ATCC 33774 / DSM 43861 / JCM 3304 / KCC A-0304 / NBRC 14216 / KM-6054)</name>
    <name type="common">Streptomyces setae</name>
    <dbReference type="NCBI Taxonomy" id="452652"/>
    <lineage>
        <taxon>Bacteria</taxon>
        <taxon>Bacillati</taxon>
        <taxon>Actinomycetota</taxon>
        <taxon>Actinomycetes</taxon>
        <taxon>Kitasatosporales</taxon>
        <taxon>Streptomycetaceae</taxon>
        <taxon>Kitasatospora</taxon>
    </lineage>
</organism>
<dbReference type="STRING" id="452652.KSE_32610"/>
<name>E4NCY9_KITSK</name>
<dbReference type="HOGENOM" id="CLU_055817_1_1_11"/>
<dbReference type="AlphaFoldDB" id="E4NCY9"/>
<evidence type="ECO:0000313" key="2">
    <source>
        <dbReference type="EMBL" id="BAJ29070.1"/>
    </source>
</evidence>
<sequence length="286" mass="31479">MSLTNPLEARLLLGNELRRLRRAAGLTMHQVAEHLDCSDSRISRLENGKLTGAVLKPVELRRLAVLFGVTDETAVDDLLRLLSESETTAWWAPYEDVMPSGLDSVLGMQTAAHRERAPETLLVHSLLQTADYTRALLEGSGFHSPAAVERLVALRGRRPEVLHKPENPLNLEVVLDEAALRRPVGSPKIMREQLRAIIATVQALSNVTVLVLPFASGAHAGLSGAFSLFDIGDQPTVAYVDSPAGNLLLHGEREVRQLADAYQRIRRRALGQQESLRFIDQVAKET</sequence>
<proteinExistence type="predicted"/>
<dbReference type="CDD" id="cd00093">
    <property type="entry name" value="HTH_XRE"/>
    <property type="match status" value="1"/>
</dbReference>
<dbReference type="InterPro" id="IPR001387">
    <property type="entry name" value="Cro/C1-type_HTH"/>
</dbReference>
<dbReference type="InterPro" id="IPR043917">
    <property type="entry name" value="DUF5753"/>
</dbReference>
<dbReference type="Gene3D" id="1.10.260.40">
    <property type="entry name" value="lambda repressor-like DNA-binding domains"/>
    <property type="match status" value="1"/>
</dbReference>
<dbReference type="PATRIC" id="fig|452652.3.peg.3269"/>
<dbReference type="EMBL" id="AP010968">
    <property type="protein sequence ID" value="BAJ29070.1"/>
    <property type="molecule type" value="Genomic_DNA"/>
</dbReference>
<dbReference type="InterPro" id="IPR010982">
    <property type="entry name" value="Lambda_DNA-bd_dom_sf"/>
</dbReference>
<accession>E4NCY9</accession>
<dbReference type="Pfam" id="PF19054">
    <property type="entry name" value="DUF5753"/>
    <property type="match status" value="1"/>
</dbReference>
<dbReference type="eggNOG" id="COG1396">
    <property type="taxonomic scope" value="Bacteria"/>
</dbReference>
<gene>
    <name evidence="2" type="ordered locus">KSE_32610</name>
</gene>
<dbReference type="SUPFAM" id="SSF47413">
    <property type="entry name" value="lambda repressor-like DNA-binding domains"/>
    <property type="match status" value="1"/>
</dbReference>
<feature type="domain" description="HTH cro/C1-type" evidence="1">
    <location>
        <begin position="17"/>
        <end position="78"/>
    </location>
</feature>
<evidence type="ECO:0000313" key="3">
    <source>
        <dbReference type="Proteomes" id="UP000007076"/>
    </source>
</evidence>
<reference evidence="2 3" key="1">
    <citation type="journal article" date="2010" name="DNA Res.">
        <title>Genome sequence of Kitasatospora setae NBRC 14216T: an evolutionary snapshot of the family Streptomycetaceae.</title>
        <authorList>
            <person name="Ichikawa N."/>
            <person name="Oguchi A."/>
            <person name="Ikeda H."/>
            <person name="Ishikawa J."/>
            <person name="Kitani S."/>
            <person name="Watanabe Y."/>
            <person name="Nakamura S."/>
            <person name="Katano Y."/>
            <person name="Kishi E."/>
            <person name="Sasagawa M."/>
            <person name="Ankai A."/>
            <person name="Fukui S."/>
            <person name="Hashimoto Y."/>
            <person name="Kamata S."/>
            <person name="Otoguro M."/>
            <person name="Tanikawa S."/>
            <person name="Nihira T."/>
            <person name="Horinouchi S."/>
            <person name="Ohnishi Y."/>
            <person name="Hayakawa M."/>
            <person name="Kuzuyama T."/>
            <person name="Arisawa A."/>
            <person name="Nomoto F."/>
            <person name="Miura H."/>
            <person name="Takahashi Y."/>
            <person name="Fujita N."/>
        </authorList>
    </citation>
    <scope>NUCLEOTIDE SEQUENCE [LARGE SCALE GENOMIC DNA]</scope>
    <source>
        <strain evidence="3">ATCC 33774 / DSM 43861 / JCM 3304 / KCC A-0304 / NBRC 14216 / KM-6054</strain>
    </source>
</reference>
<dbReference type="Proteomes" id="UP000007076">
    <property type="component" value="Chromosome"/>
</dbReference>
<evidence type="ECO:0000259" key="1">
    <source>
        <dbReference type="PROSITE" id="PS50943"/>
    </source>
</evidence>
<keyword evidence="3" id="KW-1185">Reference proteome</keyword>
<dbReference type="KEGG" id="ksk:KSE_32610"/>
<dbReference type="PROSITE" id="PS50943">
    <property type="entry name" value="HTH_CROC1"/>
    <property type="match status" value="1"/>
</dbReference>
<protein>
    <submittedName>
        <fullName evidence="2">Putative transcriptional regulator</fullName>
    </submittedName>
</protein>
<dbReference type="Pfam" id="PF13560">
    <property type="entry name" value="HTH_31"/>
    <property type="match status" value="1"/>
</dbReference>
<dbReference type="GO" id="GO:0003677">
    <property type="term" value="F:DNA binding"/>
    <property type="evidence" value="ECO:0007669"/>
    <property type="project" value="InterPro"/>
</dbReference>
<dbReference type="RefSeq" id="WP_014136377.1">
    <property type="nucleotide sequence ID" value="NC_016109.1"/>
</dbReference>